<feature type="domain" description="Galactose oxidase-like Early set" evidence="1">
    <location>
        <begin position="494"/>
        <end position="589"/>
    </location>
</feature>
<reference evidence="2" key="1">
    <citation type="submission" date="2016-01" db="EMBL/GenBank/DDBJ databases">
        <authorList>
            <person name="Peeters C."/>
        </authorList>
    </citation>
    <scope>NUCLEOTIDE SEQUENCE [LARGE SCALE GENOMIC DNA]</scope>
    <source>
        <strain evidence="2">LMG 29317</strain>
    </source>
</reference>
<dbReference type="Pfam" id="PF09118">
    <property type="entry name" value="GO-like_E_set"/>
    <property type="match status" value="1"/>
</dbReference>
<dbReference type="InterPro" id="IPR015202">
    <property type="entry name" value="GO-like_E_set"/>
</dbReference>
<dbReference type="PANTHER" id="PTHR32208">
    <property type="entry name" value="SECRETED PROTEIN-RELATED"/>
    <property type="match status" value="1"/>
</dbReference>
<dbReference type="CDD" id="cd02851">
    <property type="entry name" value="E_set_GO_C"/>
    <property type="match status" value="1"/>
</dbReference>
<gene>
    <name evidence="2" type="ORF">AWB74_07702</name>
</gene>
<name>A0A158KZ99_9BURK</name>
<comment type="caution">
    <text evidence="2">The sequence shown here is derived from an EMBL/GenBank/DDBJ whole genome shotgun (WGS) entry which is preliminary data.</text>
</comment>
<evidence type="ECO:0000313" key="2">
    <source>
        <dbReference type="EMBL" id="SAL86437.1"/>
    </source>
</evidence>
<dbReference type="InterPro" id="IPR014756">
    <property type="entry name" value="Ig_E-set"/>
</dbReference>
<organism evidence="2 3">
    <name type="scientific">Caballeronia arvi</name>
    <dbReference type="NCBI Taxonomy" id="1777135"/>
    <lineage>
        <taxon>Bacteria</taxon>
        <taxon>Pseudomonadati</taxon>
        <taxon>Pseudomonadota</taxon>
        <taxon>Betaproteobacteria</taxon>
        <taxon>Burkholderiales</taxon>
        <taxon>Burkholderiaceae</taxon>
        <taxon>Caballeronia</taxon>
    </lineage>
</organism>
<dbReference type="Proteomes" id="UP000055019">
    <property type="component" value="Unassembled WGS sequence"/>
</dbReference>
<evidence type="ECO:0000259" key="1">
    <source>
        <dbReference type="Pfam" id="PF09118"/>
    </source>
</evidence>
<sequence>MNPLANLPGKPLAVLLGVSLSVLPVSYVQQTAWAAPAVDPANDACSNPDAEVKLKHREIALLGPEHAAAHANARAHQCRVAKGLEKKAAPDPQVLAAANALPSTTAGQWSDPFVIPVVGIASVLLHTGKVLFWSYKPEDYGNPAASNTGVAYVWDPATRTGHSVTPPENIWCGGQTILSDGRVFIAGGNLRYPDPNDPSGHTGWEGALSSYTFDPVSETWKRQPNMSVGRWYPTTTQLADNRVVITSGFDQSGSVDQNGVTSNVTNVVEVFTPSASAGGVGTISAVSTHDPTGLYPYQYLTQSGQMLQAGPAFFNTFLFAPNTWSWSSVPTLTTSHAGYGNGIIYSDASVTPPRQMVMIAGGENGQTAISNNEWLDIAQPGSGWQQFPHWQQARHNGNTVILPDGTLFTVGGNQQPTTYDAPLFESELYNKPANDPTGQWMQVAPHVIQAAYHSSAILLPDATVLLSQDDNNPLAASTHQAQVYSPPYMFKGARPQIVSAPTIVTLGQAFNITANTAKVASAVLIAPGAVTHANDMHQRFIKLQSKVAGNSNNVKLTIPTNRSLVPPGYYMLFIVDSSGIPSVAKFVRVT</sequence>
<dbReference type="PANTHER" id="PTHR32208:SF21">
    <property type="entry name" value="LOW QUALITY PROTEIN: ALDEHYDE OXIDASE GLOX-LIKE"/>
    <property type="match status" value="1"/>
</dbReference>
<dbReference type="InterPro" id="IPR013783">
    <property type="entry name" value="Ig-like_fold"/>
</dbReference>
<dbReference type="SUPFAM" id="SSF50965">
    <property type="entry name" value="Galactose oxidase, central domain"/>
    <property type="match status" value="1"/>
</dbReference>
<protein>
    <submittedName>
        <fullName evidence="2">Exported oxidase</fullName>
    </submittedName>
</protein>
<dbReference type="RefSeq" id="WP_235024849.1">
    <property type="nucleotide sequence ID" value="NZ_FCOM02000072.1"/>
</dbReference>
<dbReference type="SUPFAM" id="SSF81296">
    <property type="entry name" value="E set domains"/>
    <property type="match status" value="1"/>
</dbReference>
<dbReference type="Gene3D" id="2.60.40.10">
    <property type="entry name" value="Immunoglobulins"/>
    <property type="match status" value="1"/>
</dbReference>
<dbReference type="InterPro" id="IPR011043">
    <property type="entry name" value="Gal_Oxase/kelch_b-propeller"/>
</dbReference>
<dbReference type="InterPro" id="IPR037293">
    <property type="entry name" value="Gal_Oxidase_central_sf"/>
</dbReference>
<dbReference type="EMBL" id="FCOM02000072">
    <property type="protein sequence ID" value="SAL86437.1"/>
    <property type="molecule type" value="Genomic_DNA"/>
</dbReference>
<proteinExistence type="predicted"/>
<keyword evidence="3" id="KW-1185">Reference proteome</keyword>
<evidence type="ECO:0000313" key="3">
    <source>
        <dbReference type="Proteomes" id="UP000055019"/>
    </source>
</evidence>
<accession>A0A158KZ99</accession>
<dbReference type="AlphaFoldDB" id="A0A158KZ99"/>
<dbReference type="Gene3D" id="2.130.10.80">
    <property type="entry name" value="Galactose oxidase/kelch, beta-propeller"/>
    <property type="match status" value="1"/>
</dbReference>